<protein>
    <recommendedName>
        <fullName evidence="1">Thioredoxin domain-containing protein</fullName>
    </recommendedName>
</protein>
<dbReference type="Pfam" id="PF13905">
    <property type="entry name" value="Thioredoxin_8"/>
    <property type="match status" value="1"/>
</dbReference>
<dbReference type="AlphaFoldDB" id="A0A9D4SN62"/>
<dbReference type="PANTHER" id="PTHR46762:SF1">
    <property type="entry name" value="NUCLEOREDOXIN-LIKE PROTEIN 2"/>
    <property type="match status" value="1"/>
</dbReference>
<sequence>MHLQTEHLERRHQRLPPLKVLNAHYFEVSMLMDMFKGKTLLRKDGSQHAADDVLKETSVLALYFSAGWCPGCRMFTPVLAEAYRQNKSPNVEVVFVSSDRSIFAMIHFMRQSHANWFAVKFGDPLRQELRTKYRITGVPALVVVRRDGSLINADARVDVATKGHRSFLDWLASL</sequence>
<evidence type="ECO:0000259" key="1">
    <source>
        <dbReference type="PROSITE" id="PS51352"/>
    </source>
</evidence>
<keyword evidence="3" id="KW-1185">Reference proteome</keyword>
<dbReference type="GO" id="GO:0045494">
    <property type="term" value="P:photoreceptor cell maintenance"/>
    <property type="evidence" value="ECO:0007669"/>
    <property type="project" value="InterPro"/>
</dbReference>
<dbReference type="VEuPathDB" id="VectorBase:RSAN_054709"/>
<comment type="caution">
    <text evidence="2">The sequence shown here is derived from an EMBL/GenBank/DDBJ whole genome shotgun (WGS) entry which is preliminary data.</text>
</comment>
<dbReference type="PROSITE" id="PS51352">
    <property type="entry name" value="THIOREDOXIN_2"/>
    <property type="match status" value="1"/>
</dbReference>
<dbReference type="PANTHER" id="PTHR46762">
    <property type="entry name" value="NUCLEOREDOXIN-LIKE PROTEIN 2"/>
    <property type="match status" value="1"/>
</dbReference>
<feature type="domain" description="Thioredoxin" evidence="1">
    <location>
        <begin position="29"/>
        <end position="174"/>
    </location>
</feature>
<dbReference type="InterPro" id="IPR012336">
    <property type="entry name" value="Thioredoxin-like_fold"/>
</dbReference>
<organism evidence="2 3">
    <name type="scientific">Rhipicephalus sanguineus</name>
    <name type="common">Brown dog tick</name>
    <name type="synonym">Ixodes sanguineus</name>
    <dbReference type="NCBI Taxonomy" id="34632"/>
    <lineage>
        <taxon>Eukaryota</taxon>
        <taxon>Metazoa</taxon>
        <taxon>Ecdysozoa</taxon>
        <taxon>Arthropoda</taxon>
        <taxon>Chelicerata</taxon>
        <taxon>Arachnida</taxon>
        <taxon>Acari</taxon>
        <taxon>Parasitiformes</taxon>
        <taxon>Ixodida</taxon>
        <taxon>Ixodoidea</taxon>
        <taxon>Ixodidae</taxon>
        <taxon>Rhipicephalinae</taxon>
        <taxon>Rhipicephalus</taxon>
        <taxon>Rhipicephalus</taxon>
    </lineage>
</organism>
<evidence type="ECO:0000313" key="2">
    <source>
        <dbReference type="EMBL" id="KAH7935356.1"/>
    </source>
</evidence>
<accession>A0A9D4SN62</accession>
<name>A0A9D4SN62_RHISA</name>
<dbReference type="Gene3D" id="3.40.30.10">
    <property type="entry name" value="Glutaredoxin"/>
    <property type="match status" value="1"/>
</dbReference>
<dbReference type="GO" id="GO:0007600">
    <property type="term" value="P:sensory perception"/>
    <property type="evidence" value="ECO:0007669"/>
    <property type="project" value="InterPro"/>
</dbReference>
<proteinExistence type="predicted"/>
<dbReference type="InterPro" id="IPR029519">
    <property type="entry name" value="RdCVF2"/>
</dbReference>
<reference evidence="2" key="1">
    <citation type="journal article" date="2020" name="Cell">
        <title>Large-Scale Comparative Analyses of Tick Genomes Elucidate Their Genetic Diversity and Vector Capacities.</title>
        <authorList>
            <consortium name="Tick Genome and Microbiome Consortium (TIGMIC)"/>
            <person name="Jia N."/>
            <person name="Wang J."/>
            <person name="Shi W."/>
            <person name="Du L."/>
            <person name="Sun Y."/>
            <person name="Zhan W."/>
            <person name="Jiang J.F."/>
            <person name="Wang Q."/>
            <person name="Zhang B."/>
            <person name="Ji P."/>
            <person name="Bell-Sakyi L."/>
            <person name="Cui X.M."/>
            <person name="Yuan T.T."/>
            <person name="Jiang B.G."/>
            <person name="Yang W.F."/>
            <person name="Lam T.T."/>
            <person name="Chang Q.C."/>
            <person name="Ding S.J."/>
            <person name="Wang X.J."/>
            <person name="Zhu J.G."/>
            <person name="Ruan X.D."/>
            <person name="Zhao L."/>
            <person name="Wei J.T."/>
            <person name="Ye R.Z."/>
            <person name="Que T.C."/>
            <person name="Du C.H."/>
            <person name="Zhou Y.H."/>
            <person name="Cheng J.X."/>
            <person name="Dai P.F."/>
            <person name="Guo W.B."/>
            <person name="Han X.H."/>
            <person name="Huang E.J."/>
            <person name="Li L.F."/>
            <person name="Wei W."/>
            <person name="Gao Y.C."/>
            <person name="Liu J.Z."/>
            <person name="Shao H.Z."/>
            <person name="Wang X."/>
            <person name="Wang C.C."/>
            <person name="Yang T.C."/>
            <person name="Huo Q.B."/>
            <person name="Li W."/>
            <person name="Chen H.Y."/>
            <person name="Chen S.E."/>
            <person name="Zhou L.G."/>
            <person name="Ni X.B."/>
            <person name="Tian J.H."/>
            <person name="Sheng Y."/>
            <person name="Liu T."/>
            <person name="Pan Y.S."/>
            <person name="Xia L.Y."/>
            <person name="Li J."/>
            <person name="Zhao F."/>
            <person name="Cao W.C."/>
        </authorList>
    </citation>
    <scope>NUCLEOTIDE SEQUENCE</scope>
    <source>
        <strain evidence="2">Rsan-2018</strain>
    </source>
</reference>
<reference evidence="2" key="2">
    <citation type="submission" date="2021-09" db="EMBL/GenBank/DDBJ databases">
        <authorList>
            <person name="Jia N."/>
            <person name="Wang J."/>
            <person name="Shi W."/>
            <person name="Du L."/>
            <person name="Sun Y."/>
            <person name="Zhan W."/>
            <person name="Jiang J."/>
            <person name="Wang Q."/>
            <person name="Zhang B."/>
            <person name="Ji P."/>
            <person name="Sakyi L.B."/>
            <person name="Cui X."/>
            <person name="Yuan T."/>
            <person name="Jiang B."/>
            <person name="Yang W."/>
            <person name="Lam T.T.-Y."/>
            <person name="Chang Q."/>
            <person name="Ding S."/>
            <person name="Wang X."/>
            <person name="Zhu J."/>
            <person name="Ruan X."/>
            <person name="Zhao L."/>
            <person name="Wei J."/>
            <person name="Que T."/>
            <person name="Du C."/>
            <person name="Cheng J."/>
            <person name="Dai P."/>
            <person name="Han X."/>
            <person name="Huang E."/>
            <person name="Gao Y."/>
            <person name="Liu J."/>
            <person name="Shao H."/>
            <person name="Ye R."/>
            <person name="Li L."/>
            <person name="Wei W."/>
            <person name="Wang X."/>
            <person name="Wang C."/>
            <person name="Huo Q."/>
            <person name="Li W."/>
            <person name="Guo W."/>
            <person name="Chen H."/>
            <person name="Chen S."/>
            <person name="Zhou L."/>
            <person name="Zhou L."/>
            <person name="Ni X."/>
            <person name="Tian J."/>
            <person name="Zhou Y."/>
            <person name="Sheng Y."/>
            <person name="Liu T."/>
            <person name="Pan Y."/>
            <person name="Xia L."/>
            <person name="Li J."/>
            <person name="Zhao F."/>
            <person name="Cao W."/>
        </authorList>
    </citation>
    <scope>NUCLEOTIDE SEQUENCE</scope>
    <source>
        <strain evidence="2">Rsan-2018</strain>
        <tissue evidence="2">Larvae</tissue>
    </source>
</reference>
<dbReference type="InterPro" id="IPR013766">
    <property type="entry name" value="Thioredoxin_domain"/>
</dbReference>
<gene>
    <name evidence="2" type="ORF">HPB52_006743</name>
</gene>
<dbReference type="EMBL" id="JABSTV010001255">
    <property type="protein sequence ID" value="KAH7935356.1"/>
    <property type="molecule type" value="Genomic_DNA"/>
</dbReference>
<dbReference type="SUPFAM" id="SSF52833">
    <property type="entry name" value="Thioredoxin-like"/>
    <property type="match status" value="1"/>
</dbReference>
<dbReference type="InterPro" id="IPR036249">
    <property type="entry name" value="Thioredoxin-like_sf"/>
</dbReference>
<dbReference type="Proteomes" id="UP000821837">
    <property type="component" value="Unassembled WGS sequence"/>
</dbReference>
<evidence type="ECO:0000313" key="3">
    <source>
        <dbReference type="Proteomes" id="UP000821837"/>
    </source>
</evidence>